<protein>
    <submittedName>
        <fullName evidence="1">Uncharacterized protein</fullName>
    </submittedName>
</protein>
<keyword evidence="2" id="KW-1185">Reference proteome</keyword>
<evidence type="ECO:0000313" key="2">
    <source>
        <dbReference type="Proteomes" id="UP001163603"/>
    </source>
</evidence>
<name>A0ACC0XKW2_9ROSI</name>
<evidence type="ECO:0000313" key="1">
    <source>
        <dbReference type="EMBL" id="KAJ0018760.1"/>
    </source>
</evidence>
<gene>
    <name evidence="1" type="ORF">Pint_11117</name>
</gene>
<reference evidence="2" key="1">
    <citation type="journal article" date="2023" name="G3 (Bethesda)">
        <title>Genome assembly and association tests identify interacting loci associated with vigor, precocity, and sex in interspecific pistachio rootstocks.</title>
        <authorList>
            <person name="Palmer W."/>
            <person name="Jacygrad E."/>
            <person name="Sagayaradj S."/>
            <person name="Cavanaugh K."/>
            <person name="Han R."/>
            <person name="Bertier L."/>
            <person name="Beede B."/>
            <person name="Kafkas S."/>
            <person name="Golino D."/>
            <person name="Preece J."/>
            <person name="Michelmore R."/>
        </authorList>
    </citation>
    <scope>NUCLEOTIDE SEQUENCE [LARGE SCALE GENOMIC DNA]</scope>
</reference>
<dbReference type="Proteomes" id="UP001163603">
    <property type="component" value="Chromosome 12"/>
</dbReference>
<organism evidence="1 2">
    <name type="scientific">Pistacia integerrima</name>
    <dbReference type="NCBI Taxonomy" id="434235"/>
    <lineage>
        <taxon>Eukaryota</taxon>
        <taxon>Viridiplantae</taxon>
        <taxon>Streptophyta</taxon>
        <taxon>Embryophyta</taxon>
        <taxon>Tracheophyta</taxon>
        <taxon>Spermatophyta</taxon>
        <taxon>Magnoliopsida</taxon>
        <taxon>eudicotyledons</taxon>
        <taxon>Gunneridae</taxon>
        <taxon>Pentapetalae</taxon>
        <taxon>rosids</taxon>
        <taxon>malvids</taxon>
        <taxon>Sapindales</taxon>
        <taxon>Anacardiaceae</taxon>
        <taxon>Pistacia</taxon>
    </lineage>
</organism>
<sequence length="46" mass="4931">MLVGARFLYGKLKDNGGNVKEIGFMSPSSLSIVGSTNATRTRTQRA</sequence>
<proteinExistence type="predicted"/>
<accession>A0ACC0XKW2</accession>
<dbReference type="EMBL" id="CM047747">
    <property type="protein sequence ID" value="KAJ0018760.1"/>
    <property type="molecule type" value="Genomic_DNA"/>
</dbReference>
<comment type="caution">
    <text evidence="1">The sequence shown here is derived from an EMBL/GenBank/DDBJ whole genome shotgun (WGS) entry which is preliminary data.</text>
</comment>